<protein>
    <recommendedName>
        <fullName evidence="14">Persulfide dioxygenase ETHE1, mitochondrial</fullName>
        <ecNumber evidence="13">1.13.11.18</ecNumber>
    </recommendedName>
    <alternativeName>
        <fullName evidence="15">Sulfur dioxygenase ETHE1</fullName>
    </alternativeName>
</protein>
<dbReference type="GO" id="GO:0050313">
    <property type="term" value="F:sulfur dioxygenase activity"/>
    <property type="evidence" value="ECO:0007669"/>
    <property type="project" value="UniProtKB-EC"/>
</dbReference>
<dbReference type="GO" id="GO:0005739">
    <property type="term" value="C:mitochondrion"/>
    <property type="evidence" value="ECO:0007669"/>
    <property type="project" value="UniProtKB-SubCell"/>
</dbReference>
<evidence type="ECO:0000256" key="8">
    <source>
        <dbReference type="ARBA" id="ARBA00023002"/>
    </source>
</evidence>
<gene>
    <name evidence="17" type="ORF">MENT_LOCUS54377</name>
</gene>
<keyword evidence="9" id="KW-0408">Iron</keyword>
<dbReference type="EC" id="1.13.11.18" evidence="13"/>
<sequence>MIFFLTNSSTSLSTSFHCLDRMSSNLIFRQLFESISCTFTYILGCNSTKQALIIDPVLETTNRDLKLIRELGLNLVYGLNTHIHADHVTGTGQIKRSVNGFPLMKSVLSANAGAKAVDVMVKQYDVIKWGENNELEVRETPGHTNGCLTYVFHKHRMAFTGDALLIRGCGRTDFQQGNPHTLYNSVHKQILSLPSDYLLFPAHDYTGRMVTTVWEEKKFNPRLSKSEDEFVQIMNSLNLPYPKQIDKSMPANLVCGIYDLMDENLREQVFTEKENK</sequence>
<evidence type="ECO:0000313" key="18">
    <source>
        <dbReference type="Proteomes" id="UP000580250"/>
    </source>
</evidence>
<comment type="subunit">
    <text evidence="12">Homodimer. Monomer. Interacts with TST. May interact with RELA.</text>
</comment>
<dbReference type="PANTHER" id="PTHR43084:SF1">
    <property type="entry name" value="PERSULFIDE DIOXYGENASE ETHE1, MITOCHONDRIAL"/>
    <property type="match status" value="1"/>
</dbReference>
<dbReference type="GO" id="GO:0006749">
    <property type="term" value="P:glutathione metabolic process"/>
    <property type="evidence" value="ECO:0007669"/>
    <property type="project" value="InterPro"/>
</dbReference>
<dbReference type="Gene3D" id="3.60.15.10">
    <property type="entry name" value="Ribonuclease Z/Hydroxyacylglutathione hydrolase-like"/>
    <property type="match status" value="1"/>
</dbReference>
<dbReference type="EMBL" id="CAJEWN010001917">
    <property type="protein sequence ID" value="CAD2200879.1"/>
    <property type="molecule type" value="Genomic_DNA"/>
</dbReference>
<comment type="subcellular location">
    <subcellularLocation>
        <location evidence="2">Mitochondrion</location>
    </subcellularLocation>
</comment>
<evidence type="ECO:0000256" key="15">
    <source>
        <dbReference type="ARBA" id="ARBA00077964"/>
    </source>
</evidence>
<name>A0A6V7XNH9_MELEN</name>
<evidence type="ECO:0000313" key="17">
    <source>
        <dbReference type="EMBL" id="CAD2200879.1"/>
    </source>
</evidence>
<evidence type="ECO:0000256" key="11">
    <source>
        <dbReference type="ARBA" id="ARBA00050990"/>
    </source>
</evidence>
<keyword evidence="6" id="KW-0223">Dioxygenase</keyword>
<dbReference type="FunFam" id="3.60.15.10:FF:000013">
    <property type="entry name" value="Persulfide dioxygenase ETHE1, mitochondrial"/>
    <property type="match status" value="1"/>
</dbReference>
<dbReference type="GO" id="GO:0070813">
    <property type="term" value="P:hydrogen sulfide metabolic process"/>
    <property type="evidence" value="ECO:0007669"/>
    <property type="project" value="TreeGrafter"/>
</dbReference>
<evidence type="ECO:0000256" key="1">
    <source>
        <dbReference type="ARBA" id="ARBA00001954"/>
    </source>
</evidence>
<dbReference type="InterPro" id="IPR036866">
    <property type="entry name" value="RibonucZ/Hydroxyglut_hydro"/>
</dbReference>
<accession>A0A6V7XNH9</accession>
<evidence type="ECO:0000256" key="14">
    <source>
        <dbReference type="ARBA" id="ARBA00067300"/>
    </source>
</evidence>
<dbReference type="OrthoDB" id="449487at2759"/>
<evidence type="ECO:0000256" key="13">
    <source>
        <dbReference type="ARBA" id="ARBA00066686"/>
    </source>
</evidence>
<organism evidence="17 18">
    <name type="scientific">Meloidogyne enterolobii</name>
    <name type="common">Root-knot nematode worm</name>
    <name type="synonym">Meloidogyne mayaguensis</name>
    <dbReference type="NCBI Taxonomy" id="390850"/>
    <lineage>
        <taxon>Eukaryota</taxon>
        <taxon>Metazoa</taxon>
        <taxon>Ecdysozoa</taxon>
        <taxon>Nematoda</taxon>
        <taxon>Chromadorea</taxon>
        <taxon>Rhabditida</taxon>
        <taxon>Tylenchina</taxon>
        <taxon>Tylenchomorpha</taxon>
        <taxon>Tylenchoidea</taxon>
        <taxon>Meloidogynidae</taxon>
        <taxon>Meloidogyninae</taxon>
        <taxon>Meloidogyne</taxon>
    </lineage>
</organism>
<evidence type="ECO:0000256" key="5">
    <source>
        <dbReference type="ARBA" id="ARBA00022946"/>
    </source>
</evidence>
<evidence type="ECO:0000256" key="12">
    <source>
        <dbReference type="ARBA" id="ARBA00065219"/>
    </source>
</evidence>
<evidence type="ECO:0000256" key="3">
    <source>
        <dbReference type="ARBA" id="ARBA00006759"/>
    </source>
</evidence>
<comment type="similarity">
    <text evidence="3">Belongs to the metallo-beta-lactamase superfamily. Glyoxalase II family.</text>
</comment>
<keyword evidence="5" id="KW-0809">Transit peptide</keyword>
<comment type="caution">
    <text evidence="17">The sequence shown here is derived from an EMBL/GenBank/DDBJ whole genome shotgun (WGS) entry which is preliminary data.</text>
</comment>
<dbReference type="CDD" id="cd07724">
    <property type="entry name" value="POD-like_MBL-fold"/>
    <property type="match status" value="1"/>
</dbReference>
<comment type="cofactor">
    <cofactor evidence="1">
        <name>Fe(2+)</name>
        <dbReference type="ChEBI" id="CHEBI:29033"/>
    </cofactor>
</comment>
<evidence type="ECO:0000256" key="10">
    <source>
        <dbReference type="ARBA" id="ARBA00023128"/>
    </source>
</evidence>
<dbReference type="InterPro" id="IPR044528">
    <property type="entry name" value="POD-like_MBL-fold"/>
</dbReference>
<dbReference type="PANTHER" id="PTHR43084">
    <property type="entry name" value="PERSULFIDE DIOXYGENASE ETHE1"/>
    <property type="match status" value="1"/>
</dbReference>
<dbReference type="InterPro" id="IPR051682">
    <property type="entry name" value="Mito_Persulfide_Diox"/>
</dbReference>
<keyword evidence="10" id="KW-0496">Mitochondrion</keyword>
<comment type="catalytic activity">
    <reaction evidence="11">
        <text>S-sulfanylglutathione + O2 + H2O = sulfite + glutathione + 2 H(+)</text>
        <dbReference type="Rhea" id="RHEA:12981"/>
        <dbReference type="ChEBI" id="CHEBI:15377"/>
        <dbReference type="ChEBI" id="CHEBI:15378"/>
        <dbReference type="ChEBI" id="CHEBI:15379"/>
        <dbReference type="ChEBI" id="CHEBI:17359"/>
        <dbReference type="ChEBI" id="CHEBI:57925"/>
        <dbReference type="ChEBI" id="CHEBI:58905"/>
        <dbReference type="EC" id="1.13.11.18"/>
    </reaction>
</comment>
<feature type="domain" description="Metallo-beta-lactamase" evidence="16">
    <location>
        <begin position="37"/>
        <end position="203"/>
    </location>
</feature>
<proteinExistence type="inferred from homology"/>
<dbReference type="SUPFAM" id="SSF56281">
    <property type="entry name" value="Metallo-hydrolase/oxidoreductase"/>
    <property type="match status" value="1"/>
</dbReference>
<keyword evidence="8" id="KW-0560">Oxidoreductase</keyword>
<evidence type="ECO:0000256" key="4">
    <source>
        <dbReference type="ARBA" id="ARBA00022723"/>
    </source>
</evidence>
<evidence type="ECO:0000256" key="2">
    <source>
        <dbReference type="ARBA" id="ARBA00004173"/>
    </source>
</evidence>
<dbReference type="Pfam" id="PF00753">
    <property type="entry name" value="Lactamase_B"/>
    <property type="match status" value="1"/>
</dbReference>
<evidence type="ECO:0000259" key="16">
    <source>
        <dbReference type="SMART" id="SM00849"/>
    </source>
</evidence>
<evidence type="ECO:0000256" key="9">
    <source>
        <dbReference type="ARBA" id="ARBA00023004"/>
    </source>
</evidence>
<reference evidence="17 18" key="1">
    <citation type="submission" date="2020-08" db="EMBL/GenBank/DDBJ databases">
        <authorList>
            <person name="Koutsovoulos G."/>
            <person name="Danchin GJ E."/>
        </authorList>
    </citation>
    <scope>NUCLEOTIDE SEQUENCE [LARGE SCALE GENOMIC DNA]</scope>
</reference>
<evidence type="ECO:0000256" key="6">
    <source>
        <dbReference type="ARBA" id="ARBA00022964"/>
    </source>
</evidence>
<dbReference type="GO" id="GO:0046872">
    <property type="term" value="F:metal ion binding"/>
    <property type="evidence" value="ECO:0007669"/>
    <property type="project" value="UniProtKB-KW"/>
</dbReference>
<dbReference type="AlphaFoldDB" id="A0A6V7XNH9"/>
<dbReference type="InterPro" id="IPR001279">
    <property type="entry name" value="Metallo-B-lactamas"/>
</dbReference>
<keyword evidence="4" id="KW-0479">Metal-binding</keyword>
<evidence type="ECO:0000256" key="7">
    <source>
        <dbReference type="ARBA" id="ARBA00022990"/>
    </source>
</evidence>
<dbReference type="SMART" id="SM00849">
    <property type="entry name" value="Lactamase_B"/>
    <property type="match status" value="1"/>
</dbReference>
<dbReference type="Proteomes" id="UP000580250">
    <property type="component" value="Unassembled WGS sequence"/>
</dbReference>
<keyword evidence="7" id="KW-0007">Acetylation</keyword>